<reference evidence="1 2" key="1">
    <citation type="submission" date="2018-07" db="EMBL/GenBank/DDBJ databases">
        <title>A high quality draft genome assembly of the barn swallow (H. rustica rustica).</title>
        <authorList>
            <person name="Formenti G."/>
            <person name="Chiara M."/>
            <person name="Poveda L."/>
            <person name="Francoijs K.-J."/>
            <person name="Bonisoli-Alquati A."/>
            <person name="Canova L."/>
            <person name="Gianfranceschi L."/>
            <person name="Horner D.S."/>
            <person name="Saino N."/>
        </authorList>
    </citation>
    <scope>NUCLEOTIDE SEQUENCE [LARGE SCALE GENOMIC DNA]</scope>
    <source>
        <strain evidence="1">Chelidonia</strain>
        <tissue evidence="1">Blood</tissue>
    </source>
</reference>
<evidence type="ECO:0000313" key="2">
    <source>
        <dbReference type="Proteomes" id="UP000269221"/>
    </source>
</evidence>
<dbReference type="OrthoDB" id="9400281at2759"/>
<gene>
    <name evidence="1" type="ORF">DUI87_09064</name>
</gene>
<dbReference type="EMBL" id="QRBI01000105">
    <property type="protein sequence ID" value="RMC13980.1"/>
    <property type="molecule type" value="Genomic_DNA"/>
</dbReference>
<organism evidence="1 2">
    <name type="scientific">Hirundo rustica rustica</name>
    <dbReference type="NCBI Taxonomy" id="333673"/>
    <lineage>
        <taxon>Eukaryota</taxon>
        <taxon>Metazoa</taxon>
        <taxon>Chordata</taxon>
        <taxon>Craniata</taxon>
        <taxon>Vertebrata</taxon>
        <taxon>Euteleostomi</taxon>
        <taxon>Archelosauria</taxon>
        <taxon>Archosauria</taxon>
        <taxon>Dinosauria</taxon>
        <taxon>Saurischia</taxon>
        <taxon>Theropoda</taxon>
        <taxon>Coelurosauria</taxon>
        <taxon>Aves</taxon>
        <taxon>Neognathae</taxon>
        <taxon>Neoaves</taxon>
        <taxon>Telluraves</taxon>
        <taxon>Australaves</taxon>
        <taxon>Passeriformes</taxon>
        <taxon>Sylvioidea</taxon>
        <taxon>Hirundinidae</taxon>
        <taxon>Hirundo</taxon>
    </lineage>
</organism>
<comment type="caution">
    <text evidence="1">The sequence shown here is derived from an EMBL/GenBank/DDBJ whole genome shotgun (WGS) entry which is preliminary data.</text>
</comment>
<keyword evidence="2" id="KW-1185">Reference proteome</keyword>
<evidence type="ECO:0000313" key="1">
    <source>
        <dbReference type="EMBL" id="RMC13980.1"/>
    </source>
</evidence>
<accession>A0A3M0KTB3</accession>
<dbReference type="Proteomes" id="UP000269221">
    <property type="component" value="Unassembled WGS sequence"/>
</dbReference>
<sequence length="277" mass="30586">MFPLMQPETVSSRSVSCCLEKETNPQLTTATFQGVVESDKVTSESPFLQAKQAQAPSAVPHRVCAPSPSPASLPPLDALKHLNVLPKLRGPGLDTSRCGLSSAEYRGRMTSLLMLATPFLTQARMPLALLATWAHCWIMFSCCHQHPWVPFLLGTVQPCCPQPVTLQGVIVSKVQDLALGLIKLLPIGLCPSIQSFQISLQGMSTFQQIDTRSQLSVICKFTSERLDAYIHVINKNIEQSWPQHRPLRDTTGAWPQLDAAPFTTTLWARPSRQFLTQ</sequence>
<protein>
    <submittedName>
        <fullName evidence="1">Uncharacterized protein</fullName>
    </submittedName>
</protein>
<name>A0A3M0KTB3_HIRRU</name>
<proteinExistence type="predicted"/>
<dbReference type="AlphaFoldDB" id="A0A3M0KTB3"/>